<organism evidence="1 2">
    <name type="scientific">Alicyclobacillus cycloheptanicus</name>
    <dbReference type="NCBI Taxonomy" id="1457"/>
    <lineage>
        <taxon>Bacteria</taxon>
        <taxon>Bacillati</taxon>
        <taxon>Bacillota</taxon>
        <taxon>Bacilli</taxon>
        <taxon>Bacillales</taxon>
        <taxon>Alicyclobacillaceae</taxon>
        <taxon>Alicyclobacillus</taxon>
    </lineage>
</organism>
<gene>
    <name evidence="1" type="ORF">J2S03_001459</name>
</gene>
<name>A0ABT9XH26_9BACL</name>
<dbReference type="SUPFAM" id="SSF58104">
    <property type="entry name" value="Methyl-accepting chemotaxis protein (MCP) signaling domain"/>
    <property type="match status" value="1"/>
</dbReference>
<dbReference type="RefSeq" id="WP_274454551.1">
    <property type="nucleotide sequence ID" value="NZ_CP067097.1"/>
</dbReference>
<comment type="caution">
    <text evidence="1">The sequence shown here is derived from an EMBL/GenBank/DDBJ whole genome shotgun (WGS) entry which is preliminary data.</text>
</comment>
<evidence type="ECO:0000313" key="1">
    <source>
        <dbReference type="EMBL" id="MDQ0189614.1"/>
    </source>
</evidence>
<reference evidence="1 2" key="1">
    <citation type="submission" date="2023-07" db="EMBL/GenBank/DDBJ databases">
        <title>Genomic Encyclopedia of Type Strains, Phase IV (KMG-IV): sequencing the most valuable type-strain genomes for metagenomic binning, comparative biology and taxonomic classification.</title>
        <authorList>
            <person name="Goeker M."/>
        </authorList>
    </citation>
    <scope>NUCLEOTIDE SEQUENCE [LARGE SCALE GENOMIC DNA]</scope>
    <source>
        <strain evidence="1 2">DSM 4006</strain>
    </source>
</reference>
<sequence length="174" mass="18221">MKEGKVARIAVPQVITVLCLMAMGVNAFIQLGLQRDMAAKSQQLHATVAKAAALTGQTNNGLTGLKPLSQATQQMNDSLTQIQSLSAQMNQGLAALNTTVASIGSTVKNIDGSVGESTQELTTLHKVSSDLSGIMGNLKQTNGDVIGNLNGMIADEQAINQDLEQMDAKTKMVP</sequence>
<dbReference type="EMBL" id="JAUSTP010000009">
    <property type="protein sequence ID" value="MDQ0189614.1"/>
    <property type="molecule type" value="Genomic_DNA"/>
</dbReference>
<protein>
    <submittedName>
        <fullName evidence="1">ABC-type transporter Mla subunit MlaD</fullName>
    </submittedName>
</protein>
<accession>A0ABT9XH26</accession>
<evidence type="ECO:0000313" key="2">
    <source>
        <dbReference type="Proteomes" id="UP001232973"/>
    </source>
</evidence>
<keyword evidence="2" id="KW-1185">Reference proteome</keyword>
<proteinExistence type="predicted"/>
<dbReference type="Gene3D" id="1.10.287.950">
    <property type="entry name" value="Methyl-accepting chemotaxis protein"/>
    <property type="match status" value="1"/>
</dbReference>
<dbReference type="Proteomes" id="UP001232973">
    <property type="component" value="Unassembled WGS sequence"/>
</dbReference>